<dbReference type="GO" id="GO:0032259">
    <property type="term" value="P:methylation"/>
    <property type="evidence" value="ECO:0007669"/>
    <property type="project" value="UniProtKB-KW"/>
</dbReference>
<name>A0A4V2FPJ9_9ACTN</name>
<dbReference type="InterPro" id="IPR012327">
    <property type="entry name" value="MeTrfase_D12"/>
</dbReference>
<dbReference type="InterPro" id="IPR029063">
    <property type="entry name" value="SAM-dependent_MTases_sf"/>
</dbReference>
<reference evidence="4 5" key="1">
    <citation type="submission" date="2019-02" db="EMBL/GenBank/DDBJ databases">
        <title>Sequencing the genomes of 1000 actinobacteria strains.</title>
        <authorList>
            <person name="Klenk H.-P."/>
        </authorList>
    </citation>
    <scope>NUCLEOTIDE SEQUENCE [LARGE SCALE GENOMIC DNA]</scope>
    <source>
        <strain evidence="4 5">DSM 45888</strain>
    </source>
</reference>
<gene>
    <name evidence="4" type="ORF">EV382_4474</name>
</gene>
<dbReference type="Pfam" id="PF02086">
    <property type="entry name" value="MethyltransfD12"/>
    <property type="match status" value="1"/>
</dbReference>
<organism evidence="4 5">
    <name type="scientific">Micromonospora violae</name>
    <dbReference type="NCBI Taxonomy" id="1278207"/>
    <lineage>
        <taxon>Bacteria</taxon>
        <taxon>Bacillati</taxon>
        <taxon>Actinomycetota</taxon>
        <taxon>Actinomycetes</taxon>
        <taxon>Micromonosporales</taxon>
        <taxon>Micromonosporaceae</taxon>
        <taxon>Micromonospora</taxon>
    </lineage>
</organism>
<evidence type="ECO:0000256" key="3">
    <source>
        <dbReference type="ARBA" id="ARBA00022691"/>
    </source>
</evidence>
<keyword evidence="2" id="KW-0808">Transferase</keyword>
<evidence type="ECO:0000313" key="5">
    <source>
        <dbReference type="Proteomes" id="UP000293781"/>
    </source>
</evidence>
<dbReference type="AlphaFoldDB" id="A0A4V2FPJ9"/>
<keyword evidence="5" id="KW-1185">Reference proteome</keyword>
<protein>
    <submittedName>
        <fullName evidence="4">DNA adenine methylase</fullName>
    </submittedName>
</protein>
<dbReference type="Gene3D" id="3.40.50.150">
    <property type="entry name" value="Vaccinia Virus protein VP39"/>
    <property type="match status" value="2"/>
</dbReference>
<dbReference type="PANTHER" id="PTHR30481">
    <property type="entry name" value="DNA ADENINE METHYLASE"/>
    <property type="match status" value="1"/>
</dbReference>
<dbReference type="SUPFAM" id="SSF53335">
    <property type="entry name" value="S-adenosyl-L-methionine-dependent methyltransferases"/>
    <property type="match status" value="1"/>
</dbReference>
<evidence type="ECO:0000256" key="2">
    <source>
        <dbReference type="ARBA" id="ARBA00022679"/>
    </source>
</evidence>
<proteinExistence type="predicted"/>
<dbReference type="PRINTS" id="PR00505">
    <property type="entry name" value="D12N6MTFRASE"/>
</dbReference>
<keyword evidence="3" id="KW-0949">S-adenosyl-L-methionine</keyword>
<accession>A0A4V2FPJ9</accession>
<dbReference type="Proteomes" id="UP000293781">
    <property type="component" value="Unassembled WGS sequence"/>
</dbReference>
<dbReference type="PANTHER" id="PTHR30481:SF2">
    <property type="entry name" value="SITE-SPECIFIC DNA-METHYLTRANSFERASE (ADENINE-SPECIFIC)"/>
    <property type="match status" value="1"/>
</dbReference>
<dbReference type="GO" id="GO:0043565">
    <property type="term" value="F:sequence-specific DNA binding"/>
    <property type="evidence" value="ECO:0007669"/>
    <property type="project" value="TreeGrafter"/>
</dbReference>
<dbReference type="GO" id="GO:0006298">
    <property type="term" value="P:mismatch repair"/>
    <property type="evidence" value="ECO:0007669"/>
    <property type="project" value="TreeGrafter"/>
</dbReference>
<dbReference type="GO" id="GO:0009307">
    <property type="term" value="P:DNA restriction-modification system"/>
    <property type="evidence" value="ECO:0007669"/>
    <property type="project" value="InterPro"/>
</dbReference>
<sequence>MASPYLPNSAVLRAGVRAGRGDDSDDHATNTCGPRGRSISLCNTRGAFSVSARGLAAKACCQRQLSHGYQVRQQYCSGRLQVTESSTAPLEVRAWGRTAAASPLRYPGGKAALAGLFRGLIGRLGTDSARYVEPYAGGAGAGIALLKNDVVQELVINDIDPAVYCFWLAVTSKSQEFAAKISDTPLTVEEWRKQKQIYRDADESDPLSLGFAFFYLNRTNRSGILHAGPIGGVRQNGNYKIDARFNRDQLAERVSVIGKLAARITVLGRDGMSIVKDFVKDASTFIYVDPPYVEMGGSLYLNAFTHRDHSDLAQVLNRHPDGNWVVTYDPSDLIRQLYKDNHVREYQLSYSAHRAGKARELFIASRPIARQLSPV</sequence>
<dbReference type="GO" id="GO:0009007">
    <property type="term" value="F:site-specific DNA-methyltransferase (adenine-specific) activity"/>
    <property type="evidence" value="ECO:0007669"/>
    <property type="project" value="UniProtKB-EC"/>
</dbReference>
<dbReference type="GO" id="GO:1904047">
    <property type="term" value="F:S-adenosyl-L-methionine binding"/>
    <property type="evidence" value="ECO:0007669"/>
    <property type="project" value="TreeGrafter"/>
</dbReference>
<dbReference type="EMBL" id="SHKK01000001">
    <property type="protein sequence ID" value="RZT81200.1"/>
    <property type="molecule type" value="Genomic_DNA"/>
</dbReference>
<evidence type="ECO:0000313" key="4">
    <source>
        <dbReference type="EMBL" id="RZT81200.1"/>
    </source>
</evidence>
<comment type="caution">
    <text evidence="4">The sequence shown here is derived from an EMBL/GenBank/DDBJ whole genome shotgun (WGS) entry which is preliminary data.</text>
</comment>
<evidence type="ECO:0000256" key="1">
    <source>
        <dbReference type="ARBA" id="ARBA00022603"/>
    </source>
</evidence>
<keyword evidence="1 4" id="KW-0489">Methyltransferase</keyword>